<organism evidence="2 3">
    <name type="scientific">Campylobacter gracilis RM3268</name>
    <dbReference type="NCBI Taxonomy" id="553220"/>
    <lineage>
        <taxon>Bacteria</taxon>
        <taxon>Pseudomonadati</taxon>
        <taxon>Campylobacterota</taxon>
        <taxon>Epsilonproteobacteria</taxon>
        <taxon>Campylobacterales</taxon>
        <taxon>Campylobacteraceae</taxon>
        <taxon>Campylobacter</taxon>
    </lineage>
</organism>
<reference evidence="2 3" key="1">
    <citation type="submission" date="2009-07" db="EMBL/GenBank/DDBJ databases">
        <authorList>
            <person name="Madupu R."/>
            <person name="Sebastian Y."/>
            <person name="Durkin A.S."/>
            <person name="Torralba M."/>
            <person name="Methe B."/>
            <person name="Sutton G.G."/>
            <person name="Strausberg R.L."/>
            <person name="Nelson K.E."/>
        </authorList>
    </citation>
    <scope>NUCLEOTIDE SEQUENCE [LARGE SCALE GENOMIC DNA]</scope>
    <source>
        <strain evidence="2 3">RM3268</strain>
    </source>
</reference>
<evidence type="ECO:0008006" key="4">
    <source>
        <dbReference type="Google" id="ProtNLM"/>
    </source>
</evidence>
<keyword evidence="1" id="KW-1133">Transmembrane helix</keyword>
<dbReference type="RefSeq" id="WP_005870582.1">
    <property type="nucleotide sequence ID" value="NZ_ACYG01000019.1"/>
</dbReference>
<dbReference type="AlphaFoldDB" id="C8PGJ4"/>
<keyword evidence="1" id="KW-0472">Membrane</keyword>
<name>C8PGJ4_9BACT</name>
<dbReference type="Proteomes" id="UP000005709">
    <property type="component" value="Unassembled WGS sequence"/>
</dbReference>
<keyword evidence="3" id="KW-1185">Reference proteome</keyword>
<dbReference type="STRING" id="824.CGRAC_1097"/>
<feature type="transmembrane region" description="Helical" evidence="1">
    <location>
        <begin position="66"/>
        <end position="96"/>
    </location>
</feature>
<proteinExistence type="predicted"/>
<comment type="caution">
    <text evidence="2">The sequence shown here is derived from an EMBL/GenBank/DDBJ whole genome shotgun (WGS) entry which is preliminary data.</text>
</comment>
<sequence>MFRLLIVPYLIIEAFTTYYFVSANGFAAYAVEIVISAILGGYVVANRSWMGFFNLMKISPKEILSGVGFVVGGVFLIAPGIFGDILGVCIITASFYCVTSDVPKFNTGSENSEKRERKFWRRSRASDDVIDVEVIEENEIEIRKSIGEEK</sequence>
<dbReference type="GO" id="GO:0016020">
    <property type="term" value="C:membrane"/>
    <property type="evidence" value="ECO:0007669"/>
    <property type="project" value="InterPro"/>
</dbReference>
<dbReference type="InterPro" id="IPR007313">
    <property type="entry name" value="FxsA"/>
</dbReference>
<dbReference type="EMBL" id="ACYG01000019">
    <property type="protein sequence ID" value="EEV18232.1"/>
    <property type="molecule type" value="Genomic_DNA"/>
</dbReference>
<evidence type="ECO:0000313" key="2">
    <source>
        <dbReference type="EMBL" id="EEV18232.1"/>
    </source>
</evidence>
<dbReference type="eggNOG" id="COG3030">
    <property type="taxonomic scope" value="Bacteria"/>
</dbReference>
<dbReference type="OrthoDB" id="31200at72294"/>
<evidence type="ECO:0000313" key="3">
    <source>
        <dbReference type="Proteomes" id="UP000005709"/>
    </source>
</evidence>
<gene>
    <name evidence="2" type="ORF">CAMGR0001_0989</name>
</gene>
<evidence type="ECO:0000256" key="1">
    <source>
        <dbReference type="SAM" id="Phobius"/>
    </source>
</evidence>
<protein>
    <recommendedName>
        <fullName evidence="4">FxsA cytoplasmic membrane protein</fullName>
    </recommendedName>
</protein>
<feature type="transmembrane region" description="Helical" evidence="1">
    <location>
        <begin position="26"/>
        <end position="45"/>
    </location>
</feature>
<accession>C8PGJ4</accession>
<dbReference type="Pfam" id="PF04186">
    <property type="entry name" value="FxsA"/>
    <property type="match status" value="1"/>
</dbReference>
<keyword evidence="1" id="KW-0812">Transmembrane</keyword>